<dbReference type="OrthoDB" id="9776534at2"/>
<name>A0A2K8NY93_9MOLU</name>
<keyword evidence="1" id="KW-0963">Cytoplasm</keyword>
<sequence length="287" mass="32476">MDLQIRAISHKHNAKIAIVDISESMKQICDLQQTNPLISIALAKFTIGNTLIALDNKELAKINTNYITSNGAVKKMIAEFQNNKLRAYAQVKDFNIDEYIPHVSNNPIYATIGSQGQLLNSRDIGLKEPYVSTINTDSPNMDHIWMDFLRDSNQVGSLLTSDVILDDDLKIKKVVGVLIQLLPEHTQEDIDLLEAKLGNTNFLCEILMKSTNYYEVIKDILDDAEILQSKELIFKCTCNDKKILNSVKLLGTDELKEIVDRKEDIQVICDFCNKEYTVNNAELNKLI</sequence>
<dbReference type="GO" id="GO:0042026">
    <property type="term" value="P:protein refolding"/>
    <property type="evidence" value="ECO:0007669"/>
    <property type="project" value="TreeGrafter"/>
</dbReference>
<dbReference type="InterPro" id="IPR000397">
    <property type="entry name" value="Heat_shock_Hsp33"/>
</dbReference>
<dbReference type="EMBL" id="CP024964">
    <property type="protein sequence ID" value="ATZ17613.1"/>
    <property type="molecule type" value="Genomic_DNA"/>
</dbReference>
<gene>
    <name evidence="6" type="primary">hslO</name>
    <name evidence="6" type="ORF">EMELA_v1c00210</name>
</gene>
<evidence type="ECO:0000256" key="4">
    <source>
        <dbReference type="ARBA" id="ARBA00023186"/>
    </source>
</evidence>
<dbReference type="GO" id="GO:0044183">
    <property type="term" value="F:protein folding chaperone"/>
    <property type="evidence" value="ECO:0007669"/>
    <property type="project" value="TreeGrafter"/>
</dbReference>
<evidence type="ECO:0000256" key="5">
    <source>
        <dbReference type="ARBA" id="ARBA00023284"/>
    </source>
</evidence>
<keyword evidence="3" id="KW-1015">Disulfide bond</keyword>
<dbReference type="PANTHER" id="PTHR30111">
    <property type="entry name" value="33 KDA CHAPERONIN"/>
    <property type="match status" value="1"/>
</dbReference>
<dbReference type="Pfam" id="PF01430">
    <property type="entry name" value="HSP33"/>
    <property type="match status" value="1"/>
</dbReference>
<accession>A0A2K8NY93</accession>
<dbReference type="SUPFAM" id="SSF64397">
    <property type="entry name" value="Hsp33 domain"/>
    <property type="match status" value="1"/>
</dbReference>
<dbReference type="SUPFAM" id="SSF118352">
    <property type="entry name" value="HSP33 redox switch-like"/>
    <property type="match status" value="1"/>
</dbReference>
<keyword evidence="4" id="KW-0143">Chaperone</keyword>
<evidence type="ECO:0000313" key="6">
    <source>
        <dbReference type="EMBL" id="ATZ17613.1"/>
    </source>
</evidence>
<evidence type="ECO:0000313" key="7">
    <source>
        <dbReference type="Proteomes" id="UP000231896"/>
    </source>
</evidence>
<dbReference type="PIRSF" id="PIRSF005261">
    <property type="entry name" value="Heat_shock_Hsp33"/>
    <property type="match status" value="1"/>
</dbReference>
<evidence type="ECO:0000256" key="3">
    <source>
        <dbReference type="ARBA" id="ARBA00023157"/>
    </source>
</evidence>
<proteinExistence type="predicted"/>
<keyword evidence="2" id="KW-0862">Zinc</keyword>
<dbReference type="PANTHER" id="PTHR30111:SF1">
    <property type="entry name" value="33 KDA CHAPERONIN"/>
    <property type="match status" value="1"/>
</dbReference>
<dbReference type="RefSeq" id="WP_028123922.1">
    <property type="nucleotide sequence ID" value="NZ_CP024964.1"/>
</dbReference>
<dbReference type="GO" id="GO:0051082">
    <property type="term" value="F:unfolded protein binding"/>
    <property type="evidence" value="ECO:0007669"/>
    <property type="project" value="InterPro"/>
</dbReference>
<dbReference type="GO" id="GO:0005737">
    <property type="term" value="C:cytoplasm"/>
    <property type="evidence" value="ECO:0007669"/>
    <property type="project" value="InterPro"/>
</dbReference>
<reference evidence="6 7" key="1">
    <citation type="submission" date="2017-11" db="EMBL/GenBank/DDBJ databases">
        <title>Genome sequence of Entomoplasma melaleucae M1 (ATCC 49191).</title>
        <authorList>
            <person name="Lo W.-S."/>
            <person name="Gasparich G.E."/>
            <person name="Kuo C.-H."/>
        </authorList>
    </citation>
    <scope>NUCLEOTIDE SEQUENCE [LARGE SCALE GENOMIC DNA]</scope>
    <source>
        <strain evidence="6 7">M1</strain>
    </source>
</reference>
<keyword evidence="6" id="KW-0346">Stress response</keyword>
<keyword evidence="7" id="KW-1185">Reference proteome</keyword>
<dbReference type="Proteomes" id="UP000231896">
    <property type="component" value="Chromosome"/>
</dbReference>
<dbReference type="AlphaFoldDB" id="A0A2K8NY93"/>
<dbReference type="STRING" id="1408435.GCA_000685885_00141"/>
<evidence type="ECO:0000256" key="2">
    <source>
        <dbReference type="ARBA" id="ARBA00022833"/>
    </source>
</evidence>
<organism evidence="6 7">
    <name type="scientific">Mesoplasma melaleucae</name>
    <dbReference type="NCBI Taxonomy" id="81459"/>
    <lineage>
        <taxon>Bacteria</taxon>
        <taxon>Bacillati</taxon>
        <taxon>Mycoplasmatota</taxon>
        <taxon>Mollicutes</taxon>
        <taxon>Entomoplasmatales</taxon>
        <taxon>Entomoplasmataceae</taxon>
        <taxon>Mesoplasma</taxon>
    </lineage>
</organism>
<keyword evidence="5" id="KW-0676">Redox-active center</keyword>
<evidence type="ECO:0000256" key="1">
    <source>
        <dbReference type="ARBA" id="ARBA00022490"/>
    </source>
</evidence>
<dbReference type="Gene3D" id="3.90.1280.10">
    <property type="entry name" value="HSP33 redox switch-like"/>
    <property type="match status" value="1"/>
</dbReference>
<dbReference type="InterPro" id="IPR016154">
    <property type="entry name" value="Heat_shock_Hsp33_C"/>
</dbReference>
<protein>
    <submittedName>
        <fullName evidence="6">Heat shock protein 33</fullName>
    </submittedName>
</protein>
<dbReference type="KEGG" id="eml:EMELA_v1c00210"/>
<dbReference type="Gene3D" id="3.55.30.10">
    <property type="entry name" value="Hsp33 domain"/>
    <property type="match status" value="1"/>
</dbReference>
<dbReference type="InterPro" id="IPR016153">
    <property type="entry name" value="Heat_shock_Hsp33_N"/>
</dbReference>